<dbReference type="RefSeq" id="WP_210682998.1">
    <property type="nucleotide sequence ID" value="NZ_JAGMWN010000008.1"/>
</dbReference>
<accession>A0A8J7V229</accession>
<dbReference type="InterPro" id="IPR014543">
    <property type="entry name" value="UCP028291"/>
</dbReference>
<gene>
    <name evidence="1" type="ORF">KAJ83_15400</name>
</gene>
<name>A0A8J7V229_9PROT</name>
<sequence>MTTKREMESMYYGTGSVETEKASRYLQQLCKHFGHKIPAEFDEWSGRLTFEPGLCLLRATEGRLDVYCVAREDEKLEILRKVMGDHFERFAWKDSLTFTWTEGLAGDAPESVRAAVVEE</sequence>
<reference evidence="1" key="1">
    <citation type="submission" date="2021-04" db="EMBL/GenBank/DDBJ databases">
        <authorList>
            <person name="Zhang D.-C."/>
        </authorList>
    </citation>
    <scope>NUCLEOTIDE SEQUENCE</scope>
    <source>
        <strain evidence="1">CGMCC 1.15697</strain>
    </source>
</reference>
<organism evidence="1 2">
    <name type="scientific">Marivibrio halodurans</name>
    <dbReference type="NCBI Taxonomy" id="2039722"/>
    <lineage>
        <taxon>Bacteria</taxon>
        <taxon>Pseudomonadati</taxon>
        <taxon>Pseudomonadota</taxon>
        <taxon>Alphaproteobacteria</taxon>
        <taxon>Rhodospirillales</taxon>
        <taxon>Rhodospirillaceae</taxon>
        <taxon>Marivibrio</taxon>
    </lineage>
</organism>
<evidence type="ECO:0000313" key="2">
    <source>
        <dbReference type="Proteomes" id="UP000672602"/>
    </source>
</evidence>
<dbReference type="Proteomes" id="UP000672602">
    <property type="component" value="Unassembled WGS sequence"/>
</dbReference>
<evidence type="ECO:0000313" key="1">
    <source>
        <dbReference type="EMBL" id="MBP5858406.1"/>
    </source>
</evidence>
<dbReference type="AlphaFoldDB" id="A0A8J7V229"/>
<dbReference type="EMBL" id="JAGMWN010000008">
    <property type="protein sequence ID" value="MBP5858406.1"/>
    <property type="molecule type" value="Genomic_DNA"/>
</dbReference>
<protein>
    <submittedName>
        <fullName evidence="1">DUF2218 domain-containing protein</fullName>
    </submittedName>
</protein>
<proteinExistence type="predicted"/>
<dbReference type="PIRSF" id="PIRSF028291">
    <property type="entry name" value="UCP028291"/>
    <property type="match status" value="1"/>
</dbReference>
<dbReference type="Gene3D" id="3.30.310.50">
    <property type="entry name" value="Alpha-D-phosphohexomutase, C-terminal domain"/>
    <property type="match status" value="1"/>
</dbReference>
<dbReference type="Pfam" id="PF09981">
    <property type="entry name" value="DUF2218"/>
    <property type="match status" value="1"/>
</dbReference>
<keyword evidence="2" id="KW-1185">Reference proteome</keyword>
<comment type="caution">
    <text evidence="1">The sequence shown here is derived from an EMBL/GenBank/DDBJ whole genome shotgun (WGS) entry which is preliminary data.</text>
</comment>